<feature type="transmembrane region" description="Helical" evidence="1">
    <location>
        <begin position="12"/>
        <end position="31"/>
    </location>
</feature>
<dbReference type="Proteomes" id="UP000516046">
    <property type="component" value="Chromosome"/>
</dbReference>
<evidence type="ECO:0000313" key="2">
    <source>
        <dbReference type="EMBL" id="QNO18268.1"/>
    </source>
</evidence>
<dbReference type="KEGG" id="caml:H6X83_00960"/>
<proteinExistence type="predicted"/>
<evidence type="ECO:0000313" key="3">
    <source>
        <dbReference type="Proteomes" id="UP000516046"/>
    </source>
</evidence>
<evidence type="ECO:0000256" key="1">
    <source>
        <dbReference type="SAM" id="Phobius"/>
    </source>
</evidence>
<dbReference type="RefSeq" id="WP_212507334.1">
    <property type="nucleotide sequence ID" value="NZ_CP060696.1"/>
</dbReference>
<organism evidence="2 3">
    <name type="scientific">Caproicibacterium amylolyticum</name>
    <dbReference type="NCBI Taxonomy" id="2766537"/>
    <lineage>
        <taxon>Bacteria</taxon>
        <taxon>Bacillati</taxon>
        <taxon>Bacillota</taxon>
        <taxon>Clostridia</taxon>
        <taxon>Eubacteriales</taxon>
        <taxon>Oscillospiraceae</taxon>
        <taxon>Caproicibacterium</taxon>
    </lineage>
</organism>
<keyword evidence="1" id="KW-0472">Membrane</keyword>
<keyword evidence="1" id="KW-1133">Transmembrane helix</keyword>
<protein>
    <submittedName>
        <fullName evidence="2">Uncharacterized protein</fullName>
    </submittedName>
</protein>
<name>A0A7G9WHV6_9FIRM</name>
<reference evidence="2 3" key="1">
    <citation type="submission" date="2020-08" db="EMBL/GenBank/DDBJ databases">
        <authorList>
            <person name="Ren C."/>
            <person name="Gu Y."/>
            <person name="Xu Y."/>
        </authorList>
    </citation>
    <scope>NUCLEOTIDE SEQUENCE [LARGE SCALE GENOMIC DNA]</scope>
    <source>
        <strain evidence="2 3">LBM18003</strain>
    </source>
</reference>
<keyword evidence="1" id="KW-0812">Transmembrane</keyword>
<sequence length="145" mass="16725">MKQNAKKKKAIVAVCGVILALLVIILAFFHFTRYNNELVRVFYGQWKIATFQGQDDRPLRTFLERQCFDREQDGLIADVNAKDYEISGEHQGQALRDFTCYVYKQDSRWVLFNPTKNRCAVLSTEDTAALQTMLTPENLDKRAIG</sequence>
<keyword evidence="3" id="KW-1185">Reference proteome</keyword>
<dbReference type="AlphaFoldDB" id="A0A7G9WHV6"/>
<dbReference type="EMBL" id="CP060696">
    <property type="protein sequence ID" value="QNO18268.1"/>
    <property type="molecule type" value="Genomic_DNA"/>
</dbReference>
<gene>
    <name evidence="2" type="ORF">H6X83_00960</name>
</gene>
<accession>A0A7G9WHV6</accession>